<organism evidence="1 2">
    <name type="scientific">Flemingia macrophylla</name>
    <dbReference type="NCBI Taxonomy" id="520843"/>
    <lineage>
        <taxon>Eukaryota</taxon>
        <taxon>Viridiplantae</taxon>
        <taxon>Streptophyta</taxon>
        <taxon>Embryophyta</taxon>
        <taxon>Tracheophyta</taxon>
        <taxon>Spermatophyta</taxon>
        <taxon>Magnoliopsida</taxon>
        <taxon>eudicotyledons</taxon>
        <taxon>Gunneridae</taxon>
        <taxon>Pentapetalae</taxon>
        <taxon>rosids</taxon>
        <taxon>fabids</taxon>
        <taxon>Fabales</taxon>
        <taxon>Fabaceae</taxon>
        <taxon>Papilionoideae</taxon>
        <taxon>50 kb inversion clade</taxon>
        <taxon>NPAAA clade</taxon>
        <taxon>indigoferoid/millettioid clade</taxon>
        <taxon>Phaseoleae</taxon>
        <taxon>Flemingia</taxon>
    </lineage>
</organism>
<name>A0ABD1NNN8_9FABA</name>
<reference evidence="1 2" key="1">
    <citation type="submission" date="2024-08" db="EMBL/GenBank/DDBJ databases">
        <title>Insights into the chromosomal genome structure of Flemingia macrophylla.</title>
        <authorList>
            <person name="Ding Y."/>
            <person name="Zhao Y."/>
            <person name="Bi W."/>
            <person name="Wu M."/>
            <person name="Zhao G."/>
            <person name="Gong Y."/>
            <person name="Li W."/>
            <person name="Zhang P."/>
        </authorList>
    </citation>
    <scope>NUCLEOTIDE SEQUENCE [LARGE SCALE GENOMIC DNA]</scope>
    <source>
        <strain evidence="1">DYQJB</strain>
        <tissue evidence="1">Leaf</tissue>
    </source>
</reference>
<accession>A0ABD1NNN8</accession>
<dbReference type="EMBL" id="JBGMDY010000001">
    <property type="protein sequence ID" value="KAL2349247.1"/>
    <property type="molecule type" value="Genomic_DNA"/>
</dbReference>
<gene>
    <name evidence="1" type="ORF">Fmac_003247</name>
</gene>
<sequence>MILALQAQTHNRVTWQLDNVKLLLITVILNAASSSKIDLLCSFPLETTQNCQ</sequence>
<protein>
    <submittedName>
        <fullName evidence="1">Uncharacterized protein</fullName>
    </submittedName>
</protein>
<evidence type="ECO:0000313" key="2">
    <source>
        <dbReference type="Proteomes" id="UP001603857"/>
    </source>
</evidence>
<evidence type="ECO:0000313" key="1">
    <source>
        <dbReference type="EMBL" id="KAL2349247.1"/>
    </source>
</evidence>
<dbReference type="AlphaFoldDB" id="A0ABD1NNN8"/>
<keyword evidence="2" id="KW-1185">Reference proteome</keyword>
<proteinExistence type="predicted"/>
<comment type="caution">
    <text evidence="1">The sequence shown here is derived from an EMBL/GenBank/DDBJ whole genome shotgun (WGS) entry which is preliminary data.</text>
</comment>
<dbReference type="Proteomes" id="UP001603857">
    <property type="component" value="Unassembled WGS sequence"/>
</dbReference>